<accession>A0ACD3AM25</accession>
<protein>
    <submittedName>
        <fullName evidence="1">Uncharacterized protein</fullName>
    </submittedName>
</protein>
<evidence type="ECO:0000313" key="1">
    <source>
        <dbReference type="EMBL" id="TFK66750.1"/>
    </source>
</evidence>
<sequence>MHVKVPEQCAAWDPSESPKLPRTPFDLGSLPRLPPELEFDIFLLTFQGNNKEAKNLILVAKRVFDWLIPHIFNIVRLDEVRPLPTKFNESAYIRYRKHTHHLFIESSSSREYLPLFPNVVDLAFWADVNQNDVPLLLQLPLTRISVAPSPGLFQIFSKVTHLDLLTPLSIDEDLTYLPKLTHLSILPNTSAEMVEFFLDRARCPALKVVIFWGPSEGEFAELDDDEWAQYQAKNSRVVWVKCNPRRDWELGARGGVDMWMFVEGIVASRDQLGL</sequence>
<organism evidence="1 2">
    <name type="scientific">Pluteus cervinus</name>
    <dbReference type="NCBI Taxonomy" id="181527"/>
    <lineage>
        <taxon>Eukaryota</taxon>
        <taxon>Fungi</taxon>
        <taxon>Dikarya</taxon>
        <taxon>Basidiomycota</taxon>
        <taxon>Agaricomycotina</taxon>
        <taxon>Agaricomycetes</taxon>
        <taxon>Agaricomycetidae</taxon>
        <taxon>Agaricales</taxon>
        <taxon>Pluteineae</taxon>
        <taxon>Pluteaceae</taxon>
        <taxon>Pluteus</taxon>
    </lineage>
</organism>
<name>A0ACD3AM25_9AGAR</name>
<evidence type="ECO:0000313" key="2">
    <source>
        <dbReference type="Proteomes" id="UP000308600"/>
    </source>
</evidence>
<keyword evidence="2" id="KW-1185">Reference proteome</keyword>
<reference evidence="1 2" key="1">
    <citation type="journal article" date="2019" name="Nat. Ecol. Evol.">
        <title>Megaphylogeny resolves global patterns of mushroom evolution.</title>
        <authorList>
            <person name="Varga T."/>
            <person name="Krizsan K."/>
            <person name="Foldi C."/>
            <person name="Dima B."/>
            <person name="Sanchez-Garcia M."/>
            <person name="Sanchez-Ramirez S."/>
            <person name="Szollosi G.J."/>
            <person name="Szarkandi J.G."/>
            <person name="Papp V."/>
            <person name="Albert L."/>
            <person name="Andreopoulos W."/>
            <person name="Angelini C."/>
            <person name="Antonin V."/>
            <person name="Barry K.W."/>
            <person name="Bougher N.L."/>
            <person name="Buchanan P."/>
            <person name="Buyck B."/>
            <person name="Bense V."/>
            <person name="Catcheside P."/>
            <person name="Chovatia M."/>
            <person name="Cooper J."/>
            <person name="Damon W."/>
            <person name="Desjardin D."/>
            <person name="Finy P."/>
            <person name="Geml J."/>
            <person name="Haridas S."/>
            <person name="Hughes K."/>
            <person name="Justo A."/>
            <person name="Karasinski D."/>
            <person name="Kautmanova I."/>
            <person name="Kiss B."/>
            <person name="Kocsube S."/>
            <person name="Kotiranta H."/>
            <person name="LaButti K.M."/>
            <person name="Lechner B.E."/>
            <person name="Liimatainen K."/>
            <person name="Lipzen A."/>
            <person name="Lukacs Z."/>
            <person name="Mihaltcheva S."/>
            <person name="Morgado L.N."/>
            <person name="Niskanen T."/>
            <person name="Noordeloos M.E."/>
            <person name="Ohm R.A."/>
            <person name="Ortiz-Santana B."/>
            <person name="Ovrebo C."/>
            <person name="Racz N."/>
            <person name="Riley R."/>
            <person name="Savchenko A."/>
            <person name="Shiryaev A."/>
            <person name="Soop K."/>
            <person name="Spirin V."/>
            <person name="Szebenyi C."/>
            <person name="Tomsovsky M."/>
            <person name="Tulloss R.E."/>
            <person name="Uehling J."/>
            <person name="Grigoriev I.V."/>
            <person name="Vagvolgyi C."/>
            <person name="Papp T."/>
            <person name="Martin F.M."/>
            <person name="Miettinen O."/>
            <person name="Hibbett D.S."/>
            <person name="Nagy L.G."/>
        </authorList>
    </citation>
    <scope>NUCLEOTIDE SEQUENCE [LARGE SCALE GENOMIC DNA]</scope>
    <source>
        <strain evidence="1 2">NL-1719</strain>
    </source>
</reference>
<dbReference type="Proteomes" id="UP000308600">
    <property type="component" value="Unassembled WGS sequence"/>
</dbReference>
<proteinExistence type="predicted"/>
<dbReference type="EMBL" id="ML208395">
    <property type="protein sequence ID" value="TFK66750.1"/>
    <property type="molecule type" value="Genomic_DNA"/>
</dbReference>
<gene>
    <name evidence="1" type="ORF">BDN72DRAFT_961533</name>
</gene>